<dbReference type="RefSeq" id="WP_183207635.1">
    <property type="nucleotide sequence ID" value="NZ_JAAAMM010000002.1"/>
</dbReference>
<sequence>MLSFDKAFDPAYGDAVCVGDGVLRVTARNPSPFTFHGTNSYVIGGASCFVVDPGPDEPEHVATLAAAVDGRRVDAILLTHTHRDHTGAVARLRAATGAPVMGGGPHRPARPMLADEAGRLEASADTSILFDRVLGDDEALTLGGFAVTAVATPGHCANHLAFSVGSEGLLLSGDHVMAWSTTVVAPPDGSMRDYMKSLDRLLARDDRVYLPGHGGAVERPATFVHGLIEHRRGREAAILARLAAGDRTIPQIVSALYRDVDPRLHPAAGLSVLAHLEDLVAEAVVTTDGHASLTGAYAPA</sequence>
<proteinExistence type="predicted"/>
<dbReference type="Gene3D" id="1.10.10.10">
    <property type="entry name" value="Winged helix-like DNA-binding domain superfamily/Winged helix DNA-binding domain"/>
    <property type="match status" value="1"/>
</dbReference>
<reference evidence="2 3" key="1">
    <citation type="submission" date="2020-08" db="EMBL/GenBank/DDBJ databases">
        <title>Genomic Encyclopedia of Type Strains, Phase IV (KMG-IV): sequencing the most valuable type-strain genomes for metagenomic binning, comparative biology and taxonomic classification.</title>
        <authorList>
            <person name="Goeker M."/>
        </authorList>
    </citation>
    <scope>NUCLEOTIDE SEQUENCE [LARGE SCALE GENOMIC DNA]</scope>
    <source>
        <strain evidence="2 3">DSM 103570</strain>
    </source>
</reference>
<dbReference type="InterPro" id="IPR036866">
    <property type="entry name" value="RibonucZ/Hydroxyglut_hydro"/>
</dbReference>
<evidence type="ECO:0000259" key="1">
    <source>
        <dbReference type="SMART" id="SM00849"/>
    </source>
</evidence>
<dbReference type="EMBL" id="JACIEM010000002">
    <property type="protein sequence ID" value="MBB4003010.1"/>
    <property type="molecule type" value="Genomic_DNA"/>
</dbReference>
<keyword evidence="2" id="KW-0378">Hydrolase</keyword>
<dbReference type="PANTHER" id="PTHR23131:SF0">
    <property type="entry name" value="ENDORIBONUCLEASE LACTB2"/>
    <property type="match status" value="1"/>
</dbReference>
<dbReference type="InterPro" id="IPR001279">
    <property type="entry name" value="Metallo-B-lactamas"/>
</dbReference>
<dbReference type="InterPro" id="IPR050662">
    <property type="entry name" value="Sec-metab_biosynth-thioest"/>
</dbReference>
<dbReference type="PANTHER" id="PTHR23131">
    <property type="entry name" value="ENDORIBONUCLEASE LACTB2"/>
    <property type="match status" value="1"/>
</dbReference>
<keyword evidence="3" id="KW-1185">Reference proteome</keyword>
<evidence type="ECO:0000313" key="2">
    <source>
        <dbReference type="EMBL" id="MBB4003010.1"/>
    </source>
</evidence>
<organism evidence="2 3">
    <name type="scientific">Aurantimonas endophytica</name>
    <dbReference type="NCBI Taxonomy" id="1522175"/>
    <lineage>
        <taxon>Bacteria</taxon>
        <taxon>Pseudomonadati</taxon>
        <taxon>Pseudomonadota</taxon>
        <taxon>Alphaproteobacteria</taxon>
        <taxon>Hyphomicrobiales</taxon>
        <taxon>Aurantimonadaceae</taxon>
        <taxon>Aurantimonas</taxon>
    </lineage>
</organism>
<name>A0A7W6HD30_9HYPH</name>
<dbReference type="Pfam" id="PF00753">
    <property type="entry name" value="Lactamase_B"/>
    <property type="match status" value="1"/>
</dbReference>
<dbReference type="InterPro" id="IPR041516">
    <property type="entry name" value="LACTB2_WH"/>
</dbReference>
<dbReference type="InterPro" id="IPR036388">
    <property type="entry name" value="WH-like_DNA-bd_sf"/>
</dbReference>
<dbReference type="AlphaFoldDB" id="A0A7W6HD30"/>
<accession>A0A7W6HD30</accession>
<feature type="domain" description="Metallo-beta-lactamase" evidence="1">
    <location>
        <begin position="37"/>
        <end position="213"/>
    </location>
</feature>
<dbReference type="GO" id="GO:0016787">
    <property type="term" value="F:hydrolase activity"/>
    <property type="evidence" value="ECO:0007669"/>
    <property type="project" value="UniProtKB-KW"/>
</dbReference>
<dbReference type="Gene3D" id="3.60.15.10">
    <property type="entry name" value="Ribonuclease Z/Hydroxyacylglutathione hydrolase-like"/>
    <property type="match status" value="1"/>
</dbReference>
<evidence type="ECO:0000313" key="3">
    <source>
        <dbReference type="Proteomes" id="UP000588647"/>
    </source>
</evidence>
<dbReference type="SMART" id="SM00849">
    <property type="entry name" value="Lactamase_B"/>
    <property type="match status" value="1"/>
</dbReference>
<gene>
    <name evidence="2" type="ORF">GGR03_002085</name>
</gene>
<dbReference type="Pfam" id="PF17778">
    <property type="entry name" value="WHD_BLACT"/>
    <property type="match status" value="1"/>
</dbReference>
<protein>
    <submittedName>
        <fullName evidence="2">Glyoxylase-like metal-dependent hydrolase (Beta-lactamase superfamily II)</fullName>
    </submittedName>
</protein>
<dbReference type="CDD" id="cd16278">
    <property type="entry name" value="metallo-hydrolase-like_MBL-fold"/>
    <property type="match status" value="1"/>
</dbReference>
<dbReference type="SUPFAM" id="SSF56281">
    <property type="entry name" value="Metallo-hydrolase/oxidoreductase"/>
    <property type="match status" value="1"/>
</dbReference>
<comment type="caution">
    <text evidence="2">The sequence shown here is derived from an EMBL/GenBank/DDBJ whole genome shotgun (WGS) entry which is preliminary data.</text>
</comment>
<dbReference type="Proteomes" id="UP000588647">
    <property type="component" value="Unassembled WGS sequence"/>
</dbReference>